<gene>
    <name evidence="2" type="ORF">MOO46_05525</name>
</gene>
<name>A0ABY4PFX3_9LACO</name>
<evidence type="ECO:0000313" key="3">
    <source>
        <dbReference type="Proteomes" id="UP000831859"/>
    </source>
</evidence>
<evidence type="ECO:0000313" key="2">
    <source>
        <dbReference type="EMBL" id="UQS84708.1"/>
    </source>
</evidence>
<protein>
    <submittedName>
        <fullName evidence="2">Uncharacterized protein</fullName>
    </submittedName>
</protein>
<keyword evidence="3" id="KW-1185">Reference proteome</keyword>
<accession>A0ABY4PFX3</accession>
<evidence type="ECO:0000256" key="1">
    <source>
        <dbReference type="SAM" id="SignalP"/>
    </source>
</evidence>
<sequence>MKKIIKLIIVTMLLVLSIQSSVSAQAKTSQFKDEDFIYTLSSNKNYFDGYGVAYNIQGLKVIARSNYDNPDVKTFINNKISYLQNYLSKYKCSPKRIEYIVNQAGVSYGINEQNFVKYLEKHNSFSLLLSEYHKQILQQINFYTAKPYKKVDSDNFSYKKWENGFINPTFANKMNNWDNTGLDYTPDVKRNTSIPLYNSLASLKNDDKYYSKANKYIGNNRSDLKKNRKMIGLFSKNPIKIKKYNKNIFIIKYNNRTYYVPKKVSLPWSWHEKDTAFEKYNSIIKVGENSTNKNNVMISLITPQDNDASNKVIFSKNSIFSNQINTWIPALSEGYSFNSVNNNFKWQVNASDYTG</sequence>
<dbReference type="EMBL" id="CP093362">
    <property type="protein sequence ID" value="UQS84708.1"/>
    <property type="molecule type" value="Genomic_DNA"/>
</dbReference>
<keyword evidence="1" id="KW-0732">Signal</keyword>
<organism evidence="2 3">
    <name type="scientific">Apilactobacillus apisilvae</name>
    <dbReference type="NCBI Taxonomy" id="2923364"/>
    <lineage>
        <taxon>Bacteria</taxon>
        <taxon>Bacillati</taxon>
        <taxon>Bacillota</taxon>
        <taxon>Bacilli</taxon>
        <taxon>Lactobacillales</taxon>
        <taxon>Lactobacillaceae</taxon>
        <taxon>Apilactobacillus</taxon>
    </lineage>
</organism>
<proteinExistence type="predicted"/>
<dbReference type="Proteomes" id="UP000831859">
    <property type="component" value="Chromosome"/>
</dbReference>
<feature type="signal peptide" evidence="1">
    <location>
        <begin position="1"/>
        <end position="26"/>
    </location>
</feature>
<feature type="chain" id="PRO_5046682398" evidence="1">
    <location>
        <begin position="27"/>
        <end position="355"/>
    </location>
</feature>
<dbReference type="RefSeq" id="WP_249510692.1">
    <property type="nucleotide sequence ID" value="NZ_CP093362.1"/>
</dbReference>
<reference evidence="2 3" key="1">
    <citation type="journal article" date="2022" name="Int. J. Syst. Evol. Microbiol.">
        <title>Apilactobacillus apisilvae sp. nov., Nicolia spurrieriana gen. nov. sp. nov., Bombilactobacillus folatiphilus sp. nov. and Bombilactobacillus thymidiniphilus sp. nov., four new lactic acid bacterial isolates from stingless bees Tetragonula carbonaria and Austroplebeia australis.</title>
        <authorList>
            <person name="Oliphant S.A."/>
            <person name="Watson-Haigh N.S."/>
            <person name="Sumby K.M."/>
            <person name="Gardner J."/>
            <person name="Groom S."/>
            <person name="Jiranek V."/>
        </authorList>
    </citation>
    <scope>NUCLEOTIDE SEQUENCE [LARGE SCALE GENOMIC DNA]</scope>
    <source>
        <strain evidence="2 3">SG5_A10</strain>
    </source>
</reference>